<dbReference type="Proteomes" id="UP000618460">
    <property type="component" value="Unassembled WGS sequence"/>
</dbReference>
<feature type="transmembrane region" description="Helical" evidence="1">
    <location>
        <begin position="129"/>
        <end position="150"/>
    </location>
</feature>
<dbReference type="NCBIfam" id="NF041644">
    <property type="entry name" value="CBO0543_fam"/>
    <property type="match status" value="1"/>
</dbReference>
<dbReference type="InterPro" id="IPR048147">
    <property type="entry name" value="CBO0543-like"/>
</dbReference>
<feature type="transmembrane region" description="Helical" evidence="1">
    <location>
        <begin position="6"/>
        <end position="22"/>
    </location>
</feature>
<dbReference type="RefSeq" id="WP_117157255.1">
    <property type="nucleotide sequence ID" value="NZ_BMLG01000002.1"/>
</dbReference>
<evidence type="ECO:0000256" key="1">
    <source>
        <dbReference type="SAM" id="Phobius"/>
    </source>
</evidence>
<dbReference type="OrthoDB" id="1683460at2"/>
<accession>A0A917WS74</accession>
<keyword evidence="1" id="KW-0472">Membrane</keyword>
<dbReference type="EMBL" id="BMLG01000002">
    <property type="protein sequence ID" value="GGM24166.1"/>
    <property type="molecule type" value="Genomic_DNA"/>
</dbReference>
<keyword evidence="1" id="KW-0812">Transmembrane</keyword>
<keyword evidence="1" id="KW-1133">Transmembrane helix</keyword>
<reference evidence="2" key="1">
    <citation type="journal article" date="2014" name="Int. J. Syst. Evol. Microbiol.">
        <title>Complete genome sequence of Corynebacterium casei LMG S-19264T (=DSM 44701T), isolated from a smear-ripened cheese.</title>
        <authorList>
            <consortium name="US DOE Joint Genome Institute (JGI-PGF)"/>
            <person name="Walter F."/>
            <person name="Albersmeier A."/>
            <person name="Kalinowski J."/>
            <person name="Ruckert C."/>
        </authorList>
    </citation>
    <scope>NUCLEOTIDE SEQUENCE</scope>
    <source>
        <strain evidence="2">CGMCC 1.6333</strain>
    </source>
</reference>
<comment type="caution">
    <text evidence="2">The sequence shown here is derived from an EMBL/GenBank/DDBJ whole genome shotgun (WGS) entry which is preliminary data.</text>
</comment>
<organism evidence="2 3">
    <name type="scientific">Paraliobacillus quinghaiensis</name>
    <dbReference type="NCBI Taxonomy" id="470815"/>
    <lineage>
        <taxon>Bacteria</taxon>
        <taxon>Bacillati</taxon>
        <taxon>Bacillota</taxon>
        <taxon>Bacilli</taxon>
        <taxon>Bacillales</taxon>
        <taxon>Bacillaceae</taxon>
        <taxon>Paraliobacillus</taxon>
    </lineage>
</organism>
<gene>
    <name evidence="2" type="ORF">GCM10011351_07390</name>
</gene>
<keyword evidence="3" id="KW-1185">Reference proteome</keyword>
<sequence length="163" mass="19810">MSLEWGILIFVWSLTFSLISLIPKNKRRIAFVAFLSMQVITNLFGVLVVEFNLISYPVRFFSEVYRASFTFEYFIYPSVCSIFTVFYPYYRSYLYRFGYYAAFSTAITVPEFFLEQYTDVINYIQWEWYWTWFTLFLTLLLSRRLIVWFFKDLSNEVSSNNKR</sequence>
<feature type="transmembrane region" description="Helical" evidence="1">
    <location>
        <begin position="73"/>
        <end position="90"/>
    </location>
</feature>
<evidence type="ECO:0000313" key="2">
    <source>
        <dbReference type="EMBL" id="GGM24166.1"/>
    </source>
</evidence>
<feature type="transmembrane region" description="Helical" evidence="1">
    <location>
        <begin position="29"/>
        <end position="53"/>
    </location>
</feature>
<name>A0A917WS74_9BACI</name>
<evidence type="ECO:0000313" key="3">
    <source>
        <dbReference type="Proteomes" id="UP000618460"/>
    </source>
</evidence>
<dbReference type="AlphaFoldDB" id="A0A917WS74"/>
<protein>
    <submittedName>
        <fullName evidence="2">Uncharacterized protein</fullName>
    </submittedName>
</protein>
<proteinExistence type="predicted"/>
<feature type="transmembrane region" description="Helical" evidence="1">
    <location>
        <begin position="97"/>
        <end position="114"/>
    </location>
</feature>
<reference evidence="2" key="2">
    <citation type="submission" date="2020-09" db="EMBL/GenBank/DDBJ databases">
        <authorList>
            <person name="Sun Q."/>
            <person name="Zhou Y."/>
        </authorList>
    </citation>
    <scope>NUCLEOTIDE SEQUENCE</scope>
    <source>
        <strain evidence="2">CGMCC 1.6333</strain>
    </source>
</reference>